<evidence type="ECO:0000256" key="2">
    <source>
        <dbReference type="ARBA" id="ARBA00022692"/>
    </source>
</evidence>
<comment type="subcellular location">
    <subcellularLocation>
        <location evidence="1">Membrane</location>
        <topology evidence="1">Multi-pass membrane protein</topology>
    </subcellularLocation>
</comment>
<dbReference type="Proteomes" id="UP000007485">
    <property type="component" value="Chromosome"/>
</dbReference>
<dbReference type="InterPro" id="IPR049680">
    <property type="entry name" value="FLVCR1-2_SLC49-like"/>
</dbReference>
<keyword evidence="2 5" id="KW-0812">Transmembrane</keyword>
<protein>
    <recommendedName>
        <fullName evidence="6">Major facilitator superfamily (MFS) profile domain-containing protein</fullName>
    </recommendedName>
</protein>
<evidence type="ECO:0000313" key="8">
    <source>
        <dbReference type="Proteomes" id="UP000007485"/>
    </source>
</evidence>
<dbReference type="HOGENOM" id="CLU_1425165_0_0_2"/>
<dbReference type="InterPro" id="IPR020846">
    <property type="entry name" value="MFS_dom"/>
</dbReference>
<dbReference type="OrthoDB" id="382576at2157"/>
<reference evidence="7 8" key="1">
    <citation type="journal article" date="2011" name="J. Bacteriol.">
        <title>Complete genome sequence of 'Vulcanisaeta moutnovskia' strain 768-28, a novel member of the hyperthermophilic crenarchaeal genus vulcanisaeta.</title>
        <authorList>
            <person name="Gumerov V.M."/>
            <person name="Mardanov A.V."/>
            <person name="Beletsky A.V."/>
            <person name="Prokofeva M.I."/>
            <person name="Bonch-Osmolovskaya E.A."/>
            <person name="Ravin N.V."/>
            <person name="Skryabin K.G."/>
        </authorList>
    </citation>
    <scope>NUCLEOTIDE SEQUENCE [LARGE SCALE GENOMIC DNA]</scope>
    <source>
        <strain evidence="7 8">768-28</strain>
    </source>
</reference>
<dbReference type="AlphaFoldDB" id="F0QTS6"/>
<evidence type="ECO:0000256" key="3">
    <source>
        <dbReference type="ARBA" id="ARBA00022989"/>
    </source>
</evidence>
<keyword evidence="8" id="KW-1185">Reference proteome</keyword>
<name>F0QTS6_VULM7</name>
<dbReference type="PROSITE" id="PS50850">
    <property type="entry name" value="MFS"/>
    <property type="match status" value="1"/>
</dbReference>
<evidence type="ECO:0000256" key="5">
    <source>
        <dbReference type="SAM" id="Phobius"/>
    </source>
</evidence>
<organism evidence="7 8">
    <name type="scientific">Vulcanisaeta moutnovskia (strain 768-28)</name>
    <dbReference type="NCBI Taxonomy" id="985053"/>
    <lineage>
        <taxon>Archaea</taxon>
        <taxon>Thermoproteota</taxon>
        <taxon>Thermoprotei</taxon>
        <taxon>Thermoproteales</taxon>
        <taxon>Thermoproteaceae</taxon>
        <taxon>Vulcanisaeta</taxon>
    </lineage>
</organism>
<feature type="transmembrane region" description="Helical" evidence="5">
    <location>
        <begin position="118"/>
        <end position="144"/>
    </location>
</feature>
<dbReference type="GO" id="GO:0022857">
    <property type="term" value="F:transmembrane transporter activity"/>
    <property type="evidence" value="ECO:0007669"/>
    <property type="project" value="InterPro"/>
</dbReference>
<dbReference type="SUPFAM" id="SSF103473">
    <property type="entry name" value="MFS general substrate transporter"/>
    <property type="match status" value="1"/>
</dbReference>
<dbReference type="STRING" id="985053.VMUT_0329"/>
<evidence type="ECO:0000259" key="6">
    <source>
        <dbReference type="PROSITE" id="PS50850"/>
    </source>
</evidence>
<feature type="transmembrane region" description="Helical" evidence="5">
    <location>
        <begin position="62"/>
        <end position="78"/>
    </location>
</feature>
<evidence type="ECO:0000313" key="7">
    <source>
        <dbReference type="EMBL" id="ADY00542.1"/>
    </source>
</evidence>
<feature type="transmembrane region" description="Helical" evidence="5">
    <location>
        <begin position="84"/>
        <end position="106"/>
    </location>
</feature>
<keyword evidence="4 5" id="KW-0472">Membrane</keyword>
<evidence type="ECO:0000256" key="1">
    <source>
        <dbReference type="ARBA" id="ARBA00004141"/>
    </source>
</evidence>
<dbReference type="PANTHER" id="PTHR10924:SF6">
    <property type="entry name" value="SOLUTE CARRIER FAMILY 49 MEMBER A3"/>
    <property type="match status" value="1"/>
</dbReference>
<dbReference type="GO" id="GO:0016020">
    <property type="term" value="C:membrane"/>
    <property type="evidence" value="ECO:0007669"/>
    <property type="project" value="UniProtKB-SubCell"/>
</dbReference>
<dbReference type="InterPro" id="IPR036259">
    <property type="entry name" value="MFS_trans_sf"/>
</dbReference>
<dbReference type="EMBL" id="CP002529">
    <property type="protein sequence ID" value="ADY00542.1"/>
    <property type="molecule type" value="Genomic_DNA"/>
</dbReference>
<accession>F0QTS6</accession>
<feature type="transmembrane region" description="Helical" evidence="5">
    <location>
        <begin position="31"/>
        <end position="50"/>
    </location>
</feature>
<evidence type="ECO:0000256" key="4">
    <source>
        <dbReference type="ARBA" id="ARBA00023136"/>
    </source>
</evidence>
<feature type="domain" description="Major facilitator superfamily (MFS) profile" evidence="6">
    <location>
        <begin position="1"/>
        <end position="190"/>
    </location>
</feature>
<dbReference type="KEGG" id="vmo:VMUT_0329"/>
<feature type="transmembrane region" description="Helical" evidence="5">
    <location>
        <begin position="164"/>
        <end position="186"/>
    </location>
</feature>
<gene>
    <name evidence="7" type="ordered locus">VMUT_0329</name>
</gene>
<proteinExistence type="predicted"/>
<keyword evidence="3 5" id="KW-1133">Transmembrane helix</keyword>
<dbReference type="PANTHER" id="PTHR10924">
    <property type="entry name" value="MAJOR FACILITATOR SUPERFAMILY PROTEIN-RELATED"/>
    <property type="match status" value="1"/>
</dbReference>
<dbReference type="eggNOG" id="arCOG00130">
    <property type="taxonomic scope" value="Archaea"/>
</dbReference>
<sequence length="190" mass="20792">MILFLIGVGVFSALAQWNESILYSRGIATLYGDLAGISMLISGIIGMVVIPFISDKYHMRKGIILINLSLLVLLFALFSLRTIYIIYLVISIGVGFLLLSLAPVGLQLSLETVGGESAGIAASLLWLASQVGAFAIIIVMSDLYYYSITLGKALKLYYLIYDPWFIPIIFIVTLGIISLIFSAFLIEPKK</sequence>